<feature type="chain" id="PRO_5045019966" evidence="1">
    <location>
        <begin position="21"/>
        <end position="176"/>
    </location>
</feature>
<proteinExistence type="predicted"/>
<organism evidence="2">
    <name type="scientific">Spirodela intermedia</name>
    <name type="common">Intermediate duckweed</name>
    <dbReference type="NCBI Taxonomy" id="51605"/>
    <lineage>
        <taxon>Eukaryota</taxon>
        <taxon>Viridiplantae</taxon>
        <taxon>Streptophyta</taxon>
        <taxon>Embryophyta</taxon>
        <taxon>Tracheophyta</taxon>
        <taxon>Spermatophyta</taxon>
        <taxon>Magnoliopsida</taxon>
        <taxon>Liliopsida</taxon>
        <taxon>Araceae</taxon>
        <taxon>Lemnoideae</taxon>
        <taxon>Spirodela</taxon>
    </lineage>
</organism>
<sequence>MARHAIVVIVFLSLFVLSTAAQLPAVEAAGADEHSFATFEPRTTEEQVPIDSSFIPIVRGFPAEGLRLTDRPIPIHGRPGHHCQHGRRRFHRGLIVPFGDDMVISGEEMRRIHLGRRGFLGRKTGGGEWKDMGEISLSDLMKHKELGAPREFRHSPRDTEHGALRKHFWNVLNRRI</sequence>
<accession>A0A7I8J8V1</accession>
<keyword evidence="1" id="KW-0732">Signal</keyword>
<evidence type="ECO:0000256" key="1">
    <source>
        <dbReference type="SAM" id="SignalP"/>
    </source>
</evidence>
<dbReference type="OrthoDB" id="1293395at2759"/>
<reference evidence="2" key="1">
    <citation type="submission" date="2019-12" db="EMBL/GenBank/DDBJ databases">
        <authorList>
            <person name="Scholz U."/>
            <person name="Mascher M."/>
            <person name="Fiebig A."/>
        </authorList>
    </citation>
    <scope>NUCLEOTIDE SEQUENCE</scope>
</reference>
<feature type="signal peptide" evidence="1">
    <location>
        <begin position="1"/>
        <end position="20"/>
    </location>
</feature>
<name>A0A7I8J8V1_SPIIN</name>
<dbReference type="AlphaFoldDB" id="A0A7I8J8V1"/>
<protein>
    <submittedName>
        <fullName evidence="2">Uncharacterized protein</fullName>
    </submittedName>
</protein>
<keyword evidence="4" id="KW-1185">Reference proteome</keyword>
<dbReference type="Proteomes" id="UP000663760">
    <property type="component" value="Chromosome 9"/>
</dbReference>
<evidence type="ECO:0000313" key="4">
    <source>
        <dbReference type="Proteomes" id="UP000663760"/>
    </source>
</evidence>
<evidence type="ECO:0000313" key="2">
    <source>
        <dbReference type="EMBL" id="CAA2626565.1"/>
    </source>
</evidence>
<evidence type="ECO:0000313" key="3">
    <source>
        <dbReference type="EMBL" id="CAA7402635.1"/>
    </source>
</evidence>
<dbReference type="EMBL" id="LR743596">
    <property type="protein sequence ID" value="CAA2626565.1"/>
    <property type="molecule type" value="Genomic_DNA"/>
</dbReference>
<dbReference type="EMBL" id="LR746272">
    <property type="protein sequence ID" value="CAA7402635.1"/>
    <property type="molecule type" value="Genomic_DNA"/>
</dbReference>
<gene>
    <name evidence="2" type="ORF">SI7747_09012261</name>
    <name evidence="3" type="ORF">SI8410_09013313</name>
</gene>